<dbReference type="PATRIC" id="fig|718251.5.peg.1538"/>
<dbReference type="SMART" id="SM00421">
    <property type="entry name" value="HTH_LUXR"/>
    <property type="match status" value="1"/>
</dbReference>
<evidence type="ECO:0000313" key="8">
    <source>
        <dbReference type="Proteomes" id="UP000002230"/>
    </source>
</evidence>
<dbReference type="SUPFAM" id="SSF52172">
    <property type="entry name" value="CheY-like"/>
    <property type="match status" value="1"/>
</dbReference>
<dbReference type="KEGG" id="etd:ETAF_1486"/>
<name>A0A0H3DQI4_EDWTF</name>
<dbReference type="InterPro" id="IPR016032">
    <property type="entry name" value="Sig_transdc_resp-reg_C-effctor"/>
</dbReference>
<dbReference type="GO" id="GO:0006355">
    <property type="term" value="P:regulation of DNA-templated transcription"/>
    <property type="evidence" value="ECO:0007669"/>
    <property type="project" value="InterPro"/>
</dbReference>
<feature type="domain" description="HTH luxR-type" evidence="5">
    <location>
        <begin position="132"/>
        <end position="197"/>
    </location>
</feature>
<dbReference type="PRINTS" id="PR00038">
    <property type="entry name" value="HTHLUXR"/>
</dbReference>
<dbReference type="PANTHER" id="PTHR44688:SF16">
    <property type="entry name" value="DNA-BINDING TRANSCRIPTIONAL ACTIVATOR DEVR_DOSR"/>
    <property type="match status" value="1"/>
</dbReference>
<organism evidence="7 8">
    <name type="scientific">Edwardsiella tarda (strain FL6-60)</name>
    <dbReference type="NCBI Taxonomy" id="718251"/>
    <lineage>
        <taxon>Bacteria</taxon>
        <taxon>Pseudomonadati</taxon>
        <taxon>Pseudomonadota</taxon>
        <taxon>Gammaproteobacteria</taxon>
        <taxon>Enterobacterales</taxon>
        <taxon>Hafniaceae</taxon>
        <taxon>Edwardsiella</taxon>
    </lineage>
</organism>
<proteinExistence type="predicted"/>
<evidence type="ECO:0000256" key="1">
    <source>
        <dbReference type="ARBA" id="ARBA00023015"/>
    </source>
</evidence>
<dbReference type="Gene3D" id="3.40.50.2300">
    <property type="match status" value="1"/>
</dbReference>
<keyword evidence="4" id="KW-0597">Phosphoprotein</keyword>
<dbReference type="PANTHER" id="PTHR44688">
    <property type="entry name" value="DNA-BINDING TRANSCRIPTIONAL ACTIVATOR DEVR_DOSR"/>
    <property type="match status" value="1"/>
</dbReference>
<dbReference type="GO" id="GO:0000160">
    <property type="term" value="P:phosphorelay signal transduction system"/>
    <property type="evidence" value="ECO:0007669"/>
    <property type="project" value="InterPro"/>
</dbReference>
<dbReference type="Pfam" id="PF00196">
    <property type="entry name" value="GerE"/>
    <property type="match status" value="1"/>
</dbReference>
<evidence type="ECO:0000313" key="7">
    <source>
        <dbReference type="EMBL" id="ADM41596.1"/>
    </source>
</evidence>
<dbReference type="Proteomes" id="UP000002230">
    <property type="component" value="Chromosome"/>
</dbReference>
<dbReference type="EMBL" id="CP002154">
    <property type="protein sequence ID" value="ADM41596.1"/>
    <property type="molecule type" value="Genomic_DNA"/>
</dbReference>
<dbReference type="InterPro" id="IPR036388">
    <property type="entry name" value="WH-like_DNA-bd_sf"/>
</dbReference>
<sequence length="207" mass="22430">MNTPATVYIVDDDASVRDSLGFILEGYGMAVAAYADGNAFLTGADLTLPGCAILDLRMPGLSGMQVHQALRERESVLGVIFLTGHGDVPQAVEALRHGACHFLEKPVESDSLLHAISAAQRVSLQRSRAALIRQRLARLTQRERQTFDLLCQGLKNQAVADRMHVSLRTVEVHRANISRKLETASLIAFICQLNAEPAGDICPSASK</sequence>
<evidence type="ECO:0000256" key="3">
    <source>
        <dbReference type="ARBA" id="ARBA00023163"/>
    </source>
</evidence>
<keyword evidence="1" id="KW-0805">Transcription regulation</keyword>
<evidence type="ECO:0000259" key="5">
    <source>
        <dbReference type="PROSITE" id="PS50043"/>
    </source>
</evidence>
<keyword evidence="3" id="KW-0804">Transcription</keyword>
<dbReference type="CDD" id="cd06170">
    <property type="entry name" value="LuxR_C_like"/>
    <property type="match status" value="1"/>
</dbReference>
<protein>
    <submittedName>
        <fullName evidence="7">Tetrathionate reductase two-component response regulator</fullName>
    </submittedName>
</protein>
<dbReference type="AlphaFoldDB" id="A0A0H3DQI4"/>
<evidence type="ECO:0000256" key="4">
    <source>
        <dbReference type="PROSITE-ProRule" id="PRU00169"/>
    </source>
</evidence>
<dbReference type="Gene3D" id="1.10.10.10">
    <property type="entry name" value="Winged helix-like DNA-binding domain superfamily/Winged helix DNA-binding domain"/>
    <property type="match status" value="1"/>
</dbReference>
<reference evidence="7 8" key="2">
    <citation type="journal article" date="2011" name="BMC Immunol.">
        <title>Comparison of static immersion and intravenous injection systems for exposure of zebrafish embryos to the natural pathogen Edwardsiella tarda.</title>
        <authorList>
            <person name="van Soest J.J."/>
            <person name="Stockhammer O.W."/>
            <person name="Ordas A."/>
            <person name="Bloemberg G.V."/>
            <person name="Spaink H.P."/>
            <person name="Meijer A.H."/>
        </authorList>
    </citation>
    <scope>NUCLEOTIDE SEQUENCE [LARGE SCALE GENOMIC DNA]</scope>
    <source>
        <strain evidence="7 8">FL6-60</strain>
    </source>
</reference>
<dbReference type="SMART" id="SM00448">
    <property type="entry name" value="REC"/>
    <property type="match status" value="1"/>
</dbReference>
<dbReference type="Pfam" id="PF00072">
    <property type="entry name" value="Response_reg"/>
    <property type="match status" value="1"/>
</dbReference>
<dbReference type="GO" id="GO:0003677">
    <property type="term" value="F:DNA binding"/>
    <property type="evidence" value="ECO:0007669"/>
    <property type="project" value="UniProtKB-KW"/>
</dbReference>
<gene>
    <name evidence="7" type="ordered locus">ETAF_1486</name>
</gene>
<dbReference type="HOGENOM" id="CLU_000445_90_4_6"/>
<feature type="domain" description="Response regulatory" evidence="6">
    <location>
        <begin position="6"/>
        <end position="120"/>
    </location>
</feature>
<feature type="modified residue" description="4-aspartylphosphate" evidence="4">
    <location>
        <position position="55"/>
    </location>
</feature>
<dbReference type="PROSITE" id="PS50110">
    <property type="entry name" value="RESPONSE_REGULATORY"/>
    <property type="match status" value="1"/>
</dbReference>
<dbReference type="InterPro" id="IPR001789">
    <property type="entry name" value="Sig_transdc_resp-reg_receiver"/>
</dbReference>
<dbReference type="PROSITE" id="PS00622">
    <property type="entry name" value="HTH_LUXR_1"/>
    <property type="match status" value="1"/>
</dbReference>
<evidence type="ECO:0000259" key="6">
    <source>
        <dbReference type="PROSITE" id="PS50110"/>
    </source>
</evidence>
<evidence type="ECO:0000256" key="2">
    <source>
        <dbReference type="ARBA" id="ARBA00023125"/>
    </source>
</evidence>
<dbReference type="PROSITE" id="PS50043">
    <property type="entry name" value="HTH_LUXR_2"/>
    <property type="match status" value="1"/>
</dbReference>
<accession>A0A0H3DQI4</accession>
<dbReference type="InterPro" id="IPR000792">
    <property type="entry name" value="Tscrpt_reg_LuxR_C"/>
</dbReference>
<keyword evidence="2" id="KW-0238">DNA-binding</keyword>
<dbReference type="CDD" id="cd17537">
    <property type="entry name" value="REC_FixJ"/>
    <property type="match status" value="1"/>
</dbReference>
<reference evidence="8" key="1">
    <citation type="submission" date="2010-08" db="EMBL/GenBank/DDBJ databases">
        <title>Genome comparisons of Edwardsiella bacteria analysed using deep sequencing technology.</title>
        <authorList>
            <person name="van Soest J.J."/>
            <person name="Henkel C.V."/>
            <person name="Jansen H.J."/>
            <person name="van den Hondel C.A.M.J.J."/>
            <person name="Bloemberg G.V."/>
            <person name="Meijer A.H."/>
            <person name="Spaink H.P."/>
        </authorList>
    </citation>
    <scope>NUCLEOTIDE SEQUENCE [LARGE SCALE GENOMIC DNA]</scope>
    <source>
        <strain evidence="8">FL6-60</strain>
    </source>
</reference>
<dbReference type="SUPFAM" id="SSF46894">
    <property type="entry name" value="C-terminal effector domain of the bipartite response regulators"/>
    <property type="match status" value="1"/>
</dbReference>
<keyword evidence="8" id="KW-1185">Reference proteome</keyword>
<dbReference type="InterPro" id="IPR011006">
    <property type="entry name" value="CheY-like_superfamily"/>
</dbReference>